<proteinExistence type="predicted"/>
<dbReference type="CDD" id="cd01007">
    <property type="entry name" value="PBP2_BvgS_HisK_like"/>
    <property type="match status" value="1"/>
</dbReference>
<dbReference type="InterPro" id="IPR005467">
    <property type="entry name" value="His_kinase_dom"/>
</dbReference>
<evidence type="ECO:0000313" key="9">
    <source>
        <dbReference type="EMBL" id="MFC4260720.1"/>
    </source>
</evidence>
<dbReference type="SUPFAM" id="SSF53850">
    <property type="entry name" value="Periplasmic binding protein-like II"/>
    <property type="match status" value="2"/>
</dbReference>
<evidence type="ECO:0000256" key="4">
    <source>
        <dbReference type="ARBA" id="ARBA00022679"/>
    </source>
</evidence>
<dbReference type="InterPro" id="IPR003594">
    <property type="entry name" value="HATPase_dom"/>
</dbReference>
<accession>A0ABV8QK55</accession>
<evidence type="ECO:0000259" key="8">
    <source>
        <dbReference type="PROSITE" id="PS50109"/>
    </source>
</evidence>
<gene>
    <name evidence="9" type="ORF">ACFOZ5_17020</name>
</gene>
<name>A0ABV8QK55_9GAMM</name>
<comment type="caution">
    <text evidence="9">The sequence shown here is derived from an EMBL/GenBank/DDBJ whole genome shotgun (WGS) entry which is preliminary data.</text>
</comment>
<dbReference type="Gene3D" id="1.10.287.130">
    <property type="match status" value="1"/>
</dbReference>
<evidence type="ECO:0000313" key="10">
    <source>
        <dbReference type="Proteomes" id="UP001595798"/>
    </source>
</evidence>
<dbReference type="Pfam" id="PF00497">
    <property type="entry name" value="SBP_bac_3"/>
    <property type="match status" value="1"/>
</dbReference>
<keyword evidence="5" id="KW-0418">Kinase</keyword>
<dbReference type="Gene3D" id="3.40.190.10">
    <property type="entry name" value="Periplasmic binding protein-like II"/>
    <property type="match status" value="4"/>
</dbReference>
<dbReference type="Proteomes" id="UP001595798">
    <property type="component" value="Unassembled WGS sequence"/>
</dbReference>
<feature type="signal peptide" evidence="7">
    <location>
        <begin position="1"/>
        <end position="21"/>
    </location>
</feature>
<reference evidence="10" key="1">
    <citation type="journal article" date="2019" name="Int. J. Syst. Evol. Microbiol.">
        <title>The Global Catalogue of Microorganisms (GCM) 10K type strain sequencing project: providing services to taxonomists for standard genome sequencing and annotation.</title>
        <authorList>
            <consortium name="The Broad Institute Genomics Platform"/>
            <consortium name="The Broad Institute Genome Sequencing Center for Infectious Disease"/>
            <person name="Wu L."/>
            <person name="Ma J."/>
        </authorList>
    </citation>
    <scope>NUCLEOTIDE SEQUENCE [LARGE SCALE GENOMIC DNA]</scope>
    <source>
        <strain evidence="10">CECT 7297</strain>
    </source>
</reference>
<dbReference type="EMBL" id="JBHSDI010000060">
    <property type="protein sequence ID" value="MFC4260720.1"/>
    <property type="molecule type" value="Genomic_DNA"/>
</dbReference>
<keyword evidence="6" id="KW-0175">Coiled coil</keyword>
<keyword evidence="4" id="KW-0808">Transferase</keyword>
<dbReference type="InterPro" id="IPR036097">
    <property type="entry name" value="HisK_dim/P_sf"/>
</dbReference>
<dbReference type="Pfam" id="PF00512">
    <property type="entry name" value="HisKA"/>
    <property type="match status" value="1"/>
</dbReference>
<organism evidence="9 10">
    <name type="scientific">Marinobacter lacisalsi</name>
    <dbReference type="NCBI Taxonomy" id="475979"/>
    <lineage>
        <taxon>Bacteria</taxon>
        <taxon>Pseudomonadati</taxon>
        <taxon>Pseudomonadota</taxon>
        <taxon>Gammaproteobacteria</taxon>
        <taxon>Pseudomonadales</taxon>
        <taxon>Marinobacteraceae</taxon>
        <taxon>Marinobacter</taxon>
    </lineage>
</organism>
<dbReference type="Gene3D" id="3.30.565.10">
    <property type="entry name" value="Histidine kinase-like ATPase, C-terminal domain"/>
    <property type="match status" value="1"/>
</dbReference>
<evidence type="ECO:0000256" key="6">
    <source>
        <dbReference type="SAM" id="Coils"/>
    </source>
</evidence>
<dbReference type="SMART" id="SM00387">
    <property type="entry name" value="HATPase_c"/>
    <property type="match status" value="1"/>
</dbReference>
<feature type="domain" description="Histidine kinase" evidence="8">
    <location>
        <begin position="590"/>
        <end position="815"/>
    </location>
</feature>
<dbReference type="EC" id="2.7.13.3" evidence="2"/>
<evidence type="ECO:0000256" key="2">
    <source>
        <dbReference type="ARBA" id="ARBA00012438"/>
    </source>
</evidence>
<dbReference type="Pfam" id="PF02518">
    <property type="entry name" value="HATPase_c"/>
    <property type="match status" value="1"/>
</dbReference>
<dbReference type="SUPFAM" id="SSF47384">
    <property type="entry name" value="Homodimeric domain of signal transducing histidine kinase"/>
    <property type="match status" value="1"/>
</dbReference>
<dbReference type="InterPro" id="IPR036890">
    <property type="entry name" value="HATPase_C_sf"/>
</dbReference>
<dbReference type="PRINTS" id="PR00344">
    <property type="entry name" value="BCTRLSENSOR"/>
</dbReference>
<dbReference type="PROSITE" id="PS50109">
    <property type="entry name" value="HIS_KIN"/>
    <property type="match status" value="1"/>
</dbReference>
<dbReference type="SUPFAM" id="SSF55874">
    <property type="entry name" value="ATPase domain of HSP90 chaperone/DNA topoisomerase II/histidine kinase"/>
    <property type="match status" value="1"/>
</dbReference>
<dbReference type="SMART" id="SM00388">
    <property type="entry name" value="HisKA"/>
    <property type="match status" value="1"/>
</dbReference>
<keyword evidence="7" id="KW-0732">Signal</keyword>
<keyword evidence="10" id="KW-1185">Reference proteome</keyword>
<dbReference type="SMART" id="SM00062">
    <property type="entry name" value="PBPb"/>
    <property type="match status" value="2"/>
</dbReference>
<feature type="coiled-coil region" evidence="6">
    <location>
        <begin position="556"/>
        <end position="590"/>
    </location>
</feature>
<protein>
    <recommendedName>
        <fullName evidence="2">histidine kinase</fullName>
        <ecNumber evidence="2">2.7.13.3</ecNumber>
    </recommendedName>
</protein>
<dbReference type="CDD" id="cd16922">
    <property type="entry name" value="HATPase_EvgS-ArcB-TorS-like"/>
    <property type="match status" value="1"/>
</dbReference>
<keyword evidence="9" id="KW-0547">Nucleotide-binding</keyword>
<dbReference type="InterPro" id="IPR004358">
    <property type="entry name" value="Sig_transdc_His_kin-like_C"/>
</dbReference>
<keyword evidence="3" id="KW-0597">Phosphoprotein</keyword>
<dbReference type="InterPro" id="IPR003661">
    <property type="entry name" value="HisK_dim/P_dom"/>
</dbReference>
<dbReference type="PANTHER" id="PTHR43047:SF72">
    <property type="entry name" value="OSMOSENSING HISTIDINE PROTEIN KINASE SLN1"/>
    <property type="match status" value="1"/>
</dbReference>
<dbReference type="RefSeq" id="WP_379889519.1">
    <property type="nucleotide sequence ID" value="NZ_JBHSDI010000060.1"/>
</dbReference>
<feature type="chain" id="PRO_5046752503" description="histidine kinase" evidence="7">
    <location>
        <begin position="22"/>
        <end position="929"/>
    </location>
</feature>
<evidence type="ECO:0000256" key="1">
    <source>
        <dbReference type="ARBA" id="ARBA00000085"/>
    </source>
</evidence>
<keyword evidence="9" id="KW-0067">ATP-binding</keyword>
<dbReference type="InterPro" id="IPR001638">
    <property type="entry name" value="Solute-binding_3/MltF_N"/>
</dbReference>
<dbReference type="GO" id="GO:0005524">
    <property type="term" value="F:ATP binding"/>
    <property type="evidence" value="ECO:0007669"/>
    <property type="project" value="UniProtKB-KW"/>
</dbReference>
<sequence length="929" mass="104194">MRQVLFLALILSVLFLPQASADPDTPLPWPVLGADELALLEGIDELAVGVRAGQPPLAFTTAEGWLTGTYVDYLKLIAGKLRIGLDVQVLGTTASDRDEQETAGPEVRVSIRRPEESGQENWLRSRPIMQLTYGVFADPGDAGIRRLSDLERRRVALVGKDSNQYALLDSVNNFTPVPVATISEAVSMVLSGQADAFVAPVPVVSDYLQSALINGVGLIELLDSNPVDVVLEVKQDRAELVPILNRTIESISHNEHRRIRASWLPDPVVEQGTEEGLALSSIEREWLRQHGPLRIAYRGNWPPFEFTENNNPRGLVPDLVQRLATGLGTNVDSRSVSDWATAEKMLRNGDIDVLPALPRTPRREEDFLFTRAYLTLPIVVVIREDGRFIGDLRELRQERVGVVSQHAAHDYLLINHPDLNIYPVNTVQDGLLALSNGDLDVMVTHIPGVSYTVAKLGLSNLRITSITPYEYEFRMAVNRERGQLVRILNKGLGTIDTTEKDAIYNRWVYLDIEQDRDYTAIKRVVLIAVVVVLIFLYWNRKLSREVDERIRSEHALRRSEDELRAAKLEAERLAREAESANRAKSEFLANMSHEIRTPMNAVIGYSDLLSKTVTDPRQNHYLDAIRASSRSLLMLINDILDLSRIEAGKMRLEYGPVSLRRLLQDVRHIFDLRAREHNVSLEVSVAPDMPGGMILDETRLRQVLFNLVGNAIKFTHEGGVTVRAEVSATEPVGEDEFCRLSIAVTDTGIGIADDQRERIFDAFEQQEGQSSRKYGGTGLGLAISRKLAHMMGGELSVDSVHGEGSTFVLVLPDVQVVPMEDEPEDEPEENRAPMTETLDMQERSWLKEQLREDFGDEWRTVRESGDPEQMRYFAARVLTWGQRYRSRAVTRYAEKLMADVDAFNLDAVNTALEAFPDLLGSEPDAREEP</sequence>
<dbReference type="PANTHER" id="PTHR43047">
    <property type="entry name" value="TWO-COMPONENT HISTIDINE PROTEIN KINASE"/>
    <property type="match status" value="1"/>
</dbReference>
<dbReference type="CDD" id="cd00082">
    <property type="entry name" value="HisKA"/>
    <property type="match status" value="1"/>
</dbReference>
<comment type="catalytic activity">
    <reaction evidence="1">
        <text>ATP + protein L-histidine = ADP + protein N-phospho-L-histidine.</text>
        <dbReference type="EC" id="2.7.13.3"/>
    </reaction>
</comment>
<evidence type="ECO:0000256" key="5">
    <source>
        <dbReference type="ARBA" id="ARBA00022777"/>
    </source>
</evidence>
<evidence type="ECO:0000256" key="7">
    <source>
        <dbReference type="SAM" id="SignalP"/>
    </source>
</evidence>
<evidence type="ECO:0000256" key="3">
    <source>
        <dbReference type="ARBA" id="ARBA00022553"/>
    </source>
</evidence>